<evidence type="ECO:0000313" key="1">
    <source>
        <dbReference type="EMBL" id="PSV81935.1"/>
    </source>
</evidence>
<proteinExistence type="predicted"/>
<organism evidence="1 2">
    <name type="scientific">Photobacterium leiognathi</name>
    <dbReference type="NCBI Taxonomy" id="553611"/>
    <lineage>
        <taxon>Bacteria</taxon>
        <taxon>Pseudomonadati</taxon>
        <taxon>Pseudomonadota</taxon>
        <taxon>Gammaproteobacteria</taxon>
        <taxon>Vibrionales</taxon>
        <taxon>Vibrionaceae</taxon>
        <taxon>Photobacterium</taxon>
    </lineage>
</organism>
<evidence type="ECO:0000313" key="2">
    <source>
        <dbReference type="Proteomes" id="UP000241566"/>
    </source>
</evidence>
<gene>
    <name evidence="1" type="ORF">CTM94_10835</name>
</gene>
<name>A0ABX5GFL4_PHOLE</name>
<accession>A0ABX5GFL4</accession>
<dbReference type="Proteomes" id="UP000241566">
    <property type="component" value="Unassembled WGS sequence"/>
</dbReference>
<protein>
    <submittedName>
        <fullName evidence="1">Uncharacterized protein</fullName>
    </submittedName>
</protein>
<sequence>MIALIINTLHIYKNRMNKKHSLESRFIQRLKYTNDLFSYISLDAIINSQSDANIKLNPVKLKLFYSIKKK</sequence>
<dbReference type="EMBL" id="PYOI01000014">
    <property type="protein sequence ID" value="PSV81935.1"/>
    <property type="molecule type" value="Genomic_DNA"/>
</dbReference>
<comment type="caution">
    <text evidence="1">The sequence shown here is derived from an EMBL/GenBank/DDBJ whole genome shotgun (WGS) entry which is preliminary data.</text>
</comment>
<reference evidence="1 2" key="1">
    <citation type="submission" date="2018-01" db="EMBL/GenBank/DDBJ databases">
        <title>Whole genome sequencing of Histamine producing bacteria.</title>
        <authorList>
            <person name="Butler K."/>
        </authorList>
    </citation>
    <scope>NUCLEOTIDE SEQUENCE [LARGE SCALE GENOMIC DNA]</scope>
    <source>
        <strain evidence="1 2">ATCC 25521</strain>
    </source>
</reference>
<keyword evidence="2" id="KW-1185">Reference proteome</keyword>